<dbReference type="Gene3D" id="3.30.429.10">
    <property type="entry name" value="Macrophage Migration Inhibitory Factor"/>
    <property type="match status" value="1"/>
</dbReference>
<evidence type="ECO:0000256" key="1">
    <source>
        <dbReference type="ARBA" id="ARBA00023235"/>
    </source>
</evidence>
<comment type="caution">
    <text evidence="3">The sequence shown here is derived from an EMBL/GenBank/DDBJ whole genome shotgun (WGS) entry which is preliminary data.</text>
</comment>
<dbReference type="InterPro" id="IPR004370">
    <property type="entry name" value="4-OT-like_dom"/>
</dbReference>
<dbReference type="RefSeq" id="WP_276093792.1">
    <property type="nucleotide sequence ID" value="NZ_JARJBC010000007.1"/>
</dbReference>
<dbReference type="EMBL" id="JARJBC010000007">
    <property type="protein sequence ID" value="MDF3290373.1"/>
    <property type="molecule type" value="Genomic_DNA"/>
</dbReference>
<sequence length="79" mass="8617">MPVSGPEQPEATGELKEHAMPNVIVQQGPRSVELKRDLVRRITDAFVDAYQIPADTVSVWIQETPADSWGSGGKLTADK</sequence>
<reference evidence="3 4" key="1">
    <citation type="submission" date="2023-03" db="EMBL/GenBank/DDBJ databases">
        <title>Draft genome sequence of Streptomyces sp. RB6PN23 isolated from peat swamp forest in Thailand.</title>
        <authorList>
            <person name="Klaysubun C."/>
            <person name="Duangmal K."/>
        </authorList>
    </citation>
    <scope>NUCLEOTIDE SEQUENCE [LARGE SCALE GENOMIC DNA]</scope>
    <source>
        <strain evidence="3 4">RB6PN23</strain>
    </source>
</reference>
<evidence type="ECO:0000259" key="2">
    <source>
        <dbReference type="Pfam" id="PF01361"/>
    </source>
</evidence>
<evidence type="ECO:0000313" key="3">
    <source>
        <dbReference type="EMBL" id="MDF3290373.1"/>
    </source>
</evidence>
<proteinExistence type="predicted"/>
<dbReference type="Pfam" id="PF01361">
    <property type="entry name" value="Tautomerase"/>
    <property type="match status" value="1"/>
</dbReference>
<evidence type="ECO:0000313" key="4">
    <source>
        <dbReference type="Proteomes" id="UP001216579"/>
    </source>
</evidence>
<dbReference type="NCBIfam" id="NF041920">
    <property type="entry name" value="DmpI"/>
    <property type="match status" value="1"/>
</dbReference>
<organism evidence="3 4">
    <name type="scientific">Streptomyces silvisoli</name>
    <dbReference type="NCBI Taxonomy" id="3034235"/>
    <lineage>
        <taxon>Bacteria</taxon>
        <taxon>Bacillati</taxon>
        <taxon>Actinomycetota</taxon>
        <taxon>Actinomycetes</taxon>
        <taxon>Kitasatosporales</taxon>
        <taxon>Streptomycetaceae</taxon>
        <taxon>Streptomyces</taxon>
    </lineage>
</organism>
<dbReference type="SUPFAM" id="SSF55331">
    <property type="entry name" value="Tautomerase/MIF"/>
    <property type="match status" value="1"/>
</dbReference>
<gene>
    <name evidence="3" type="ORF">P3G67_14195</name>
</gene>
<name>A0ABT5ZKL7_9ACTN</name>
<keyword evidence="1" id="KW-0413">Isomerase</keyword>
<protein>
    <submittedName>
        <fullName evidence="3">Tautomerase family protein</fullName>
    </submittedName>
</protein>
<feature type="domain" description="4-oxalocrotonate tautomerase-like" evidence="2">
    <location>
        <begin position="27"/>
        <end position="78"/>
    </location>
</feature>
<keyword evidence="4" id="KW-1185">Reference proteome</keyword>
<dbReference type="InterPro" id="IPR014347">
    <property type="entry name" value="Tautomerase/MIF_sf"/>
</dbReference>
<accession>A0ABT5ZKL7</accession>
<dbReference type="Proteomes" id="UP001216579">
    <property type="component" value="Unassembled WGS sequence"/>
</dbReference>